<keyword evidence="1" id="KW-0472">Membrane</keyword>
<dbReference type="Proteomes" id="UP000194873">
    <property type="component" value="Unassembled WGS sequence"/>
</dbReference>
<proteinExistence type="predicted"/>
<dbReference type="RefSeq" id="WP_086597100.1">
    <property type="nucleotide sequence ID" value="NZ_MTSE01000032.1"/>
</dbReference>
<feature type="transmembrane region" description="Helical" evidence="1">
    <location>
        <begin position="189"/>
        <end position="212"/>
    </location>
</feature>
<comment type="caution">
    <text evidence="2">The sequence shown here is derived from an EMBL/GenBank/DDBJ whole genome shotgun (WGS) entry which is preliminary data.</text>
</comment>
<feature type="transmembrane region" description="Helical" evidence="1">
    <location>
        <begin position="218"/>
        <end position="235"/>
    </location>
</feature>
<reference evidence="2 3" key="1">
    <citation type="submission" date="2017-01" db="EMBL/GenBank/DDBJ databases">
        <title>A new Hymenobacter.</title>
        <authorList>
            <person name="Liang Y."/>
            <person name="Feng F."/>
        </authorList>
    </citation>
    <scope>NUCLEOTIDE SEQUENCE [LARGE SCALE GENOMIC DNA]</scope>
    <source>
        <strain evidence="2">MIMBbqt21</strain>
    </source>
</reference>
<accession>A0A243W6I5</accession>
<name>A0A243W6I5_9BACT</name>
<evidence type="ECO:0000256" key="1">
    <source>
        <dbReference type="SAM" id="Phobius"/>
    </source>
</evidence>
<evidence type="ECO:0000313" key="3">
    <source>
        <dbReference type="Proteomes" id="UP000194873"/>
    </source>
</evidence>
<dbReference type="OrthoDB" id="875405at2"/>
<gene>
    <name evidence="2" type="ORF">BXP70_26310</name>
</gene>
<keyword evidence="1" id="KW-0812">Transmembrane</keyword>
<keyword evidence="3" id="KW-1185">Reference proteome</keyword>
<feature type="transmembrane region" description="Helical" evidence="1">
    <location>
        <begin position="73"/>
        <end position="92"/>
    </location>
</feature>
<organism evidence="2 3">
    <name type="scientific">Hymenobacter crusticola</name>
    <dbReference type="NCBI Taxonomy" id="1770526"/>
    <lineage>
        <taxon>Bacteria</taxon>
        <taxon>Pseudomonadati</taxon>
        <taxon>Bacteroidota</taxon>
        <taxon>Cytophagia</taxon>
        <taxon>Cytophagales</taxon>
        <taxon>Hymenobacteraceae</taxon>
        <taxon>Hymenobacter</taxon>
    </lineage>
</organism>
<dbReference type="AlphaFoldDB" id="A0A243W6I5"/>
<evidence type="ECO:0000313" key="2">
    <source>
        <dbReference type="EMBL" id="OUJ69499.1"/>
    </source>
</evidence>
<keyword evidence="1" id="KW-1133">Transmembrane helix</keyword>
<protein>
    <submittedName>
        <fullName evidence="2">Uncharacterized protein</fullName>
    </submittedName>
</protein>
<feature type="transmembrane region" description="Helical" evidence="1">
    <location>
        <begin position="98"/>
        <end position="116"/>
    </location>
</feature>
<dbReference type="EMBL" id="MTSE01000032">
    <property type="protein sequence ID" value="OUJ69499.1"/>
    <property type="molecule type" value="Genomic_DNA"/>
</dbReference>
<sequence length="338" mass="37507">MTAPYSLTRFRPAIWFGVLLLLVIGVARTITSAPVFSQRPVLPYAITFDLLVGIPGLFYWLVVRRYHLPVSSLVGVVGACLALAYWLVLAAQQAPLQALYFLPAVLEGVTLLLLLAKGRRLVRSYRLAYQQQPRFWPCAQVAVQQTLGPAGVLLVAEVEMLRYALLGWWAKPEVVPQAQVFSTHRESGFTAFAILLGVALAVETAVVHLLATLWSTRLAGWLLFLEGYTLVMLLAHGQAVRLRPVLLTADTLHLRVGFVWQLTVPVADLVAVTPLRDQPTPALDLLNLTKLLFTPPNLLLTFHQPVTVHGPYGVQRTGRQLAVYLDQPQQFMKAVRLQ</sequence>
<feature type="transmembrane region" description="Helical" evidence="1">
    <location>
        <begin position="42"/>
        <end position="61"/>
    </location>
</feature>